<dbReference type="OrthoDB" id="3259198at2759"/>
<dbReference type="HOGENOM" id="CLU_1514088_0_0_1"/>
<proteinExistence type="predicted"/>
<dbReference type="AlphaFoldDB" id="A0A0C9XRB1"/>
<protein>
    <submittedName>
        <fullName evidence="1">Unplaced genomic scaffold K443scaffold_12, whole genome shotgun sequence</fullName>
    </submittedName>
</protein>
<dbReference type="Proteomes" id="UP000054477">
    <property type="component" value="Unassembled WGS sequence"/>
</dbReference>
<feature type="non-terminal residue" evidence="1">
    <location>
        <position position="1"/>
    </location>
</feature>
<reference evidence="1 2" key="1">
    <citation type="submission" date="2014-04" db="EMBL/GenBank/DDBJ databases">
        <authorList>
            <consortium name="DOE Joint Genome Institute"/>
            <person name="Kuo A."/>
            <person name="Kohler A."/>
            <person name="Nagy L.G."/>
            <person name="Floudas D."/>
            <person name="Copeland A."/>
            <person name="Barry K.W."/>
            <person name="Cichocki N."/>
            <person name="Veneault-Fourrey C."/>
            <person name="LaButti K."/>
            <person name="Lindquist E.A."/>
            <person name="Lipzen A."/>
            <person name="Lundell T."/>
            <person name="Morin E."/>
            <person name="Murat C."/>
            <person name="Sun H."/>
            <person name="Tunlid A."/>
            <person name="Henrissat B."/>
            <person name="Grigoriev I.V."/>
            <person name="Hibbett D.S."/>
            <person name="Martin F."/>
            <person name="Nordberg H.P."/>
            <person name="Cantor M.N."/>
            <person name="Hua S.X."/>
        </authorList>
    </citation>
    <scope>NUCLEOTIDE SEQUENCE [LARGE SCALE GENOMIC DNA]</scope>
    <source>
        <strain evidence="1 2">LaAM-08-1</strain>
    </source>
</reference>
<accession>A0A0C9XRB1</accession>
<name>A0A0C9XRB1_9AGAR</name>
<dbReference type="EMBL" id="KN838547">
    <property type="protein sequence ID" value="KIK07506.1"/>
    <property type="molecule type" value="Genomic_DNA"/>
</dbReference>
<reference evidence="2" key="2">
    <citation type="submission" date="2015-01" db="EMBL/GenBank/DDBJ databases">
        <title>Evolutionary Origins and Diversification of the Mycorrhizal Mutualists.</title>
        <authorList>
            <consortium name="DOE Joint Genome Institute"/>
            <consortium name="Mycorrhizal Genomics Consortium"/>
            <person name="Kohler A."/>
            <person name="Kuo A."/>
            <person name="Nagy L.G."/>
            <person name="Floudas D."/>
            <person name="Copeland A."/>
            <person name="Barry K.W."/>
            <person name="Cichocki N."/>
            <person name="Veneault-Fourrey C."/>
            <person name="LaButti K."/>
            <person name="Lindquist E.A."/>
            <person name="Lipzen A."/>
            <person name="Lundell T."/>
            <person name="Morin E."/>
            <person name="Murat C."/>
            <person name="Riley R."/>
            <person name="Ohm R."/>
            <person name="Sun H."/>
            <person name="Tunlid A."/>
            <person name="Henrissat B."/>
            <person name="Grigoriev I.V."/>
            <person name="Hibbett D.S."/>
            <person name="Martin F."/>
        </authorList>
    </citation>
    <scope>NUCLEOTIDE SEQUENCE [LARGE SCALE GENOMIC DNA]</scope>
    <source>
        <strain evidence="2">LaAM-08-1</strain>
    </source>
</reference>
<sequence>NMVEVVWSTLEKYVIQNQIMAIMMDNASNNDTLMEALEIKCHEAGMEFSALDSHMHCIPHTIHLAAIKIGIGLMSKSTAKKASSSINYQDNIHTALDHVDDIDPTADEEDIKDDEGNTTEYTSQVKAAVWKLQKIICSVYSTPQHRESWAGQIQTTNVHSGKLQTNLIPILNVKTCWSLTHQILHMSLL</sequence>
<feature type="non-terminal residue" evidence="1">
    <location>
        <position position="189"/>
    </location>
</feature>
<organism evidence="1 2">
    <name type="scientific">Laccaria amethystina LaAM-08-1</name>
    <dbReference type="NCBI Taxonomy" id="1095629"/>
    <lineage>
        <taxon>Eukaryota</taxon>
        <taxon>Fungi</taxon>
        <taxon>Dikarya</taxon>
        <taxon>Basidiomycota</taxon>
        <taxon>Agaricomycotina</taxon>
        <taxon>Agaricomycetes</taxon>
        <taxon>Agaricomycetidae</taxon>
        <taxon>Agaricales</taxon>
        <taxon>Agaricineae</taxon>
        <taxon>Hydnangiaceae</taxon>
        <taxon>Laccaria</taxon>
    </lineage>
</organism>
<gene>
    <name evidence="1" type="ORF">K443DRAFT_65574</name>
</gene>
<evidence type="ECO:0000313" key="1">
    <source>
        <dbReference type="EMBL" id="KIK07506.1"/>
    </source>
</evidence>
<keyword evidence="2" id="KW-1185">Reference proteome</keyword>
<evidence type="ECO:0000313" key="2">
    <source>
        <dbReference type="Proteomes" id="UP000054477"/>
    </source>
</evidence>